<organism evidence="1 2">
    <name type="scientific">Austropuccinia psidii MF-1</name>
    <dbReference type="NCBI Taxonomy" id="1389203"/>
    <lineage>
        <taxon>Eukaryota</taxon>
        <taxon>Fungi</taxon>
        <taxon>Dikarya</taxon>
        <taxon>Basidiomycota</taxon>
        <taxon>Pucciniomycotina</taxon>
        <taxon>Pucciniomycetes</taxon>
        <taxon>Pucciniales</taxon>
        <taxon>Sphaerophragmiaceae</taxon>
        <taxon>Austropuccinia</taxon>
    </lineage>
</organism>
<evidence type="ECO:0000313" key="1">
    <source>
        <dbReference type="EMBL" id="MBW0492368.1"/>
    </source>
</evidence>
<protein>
    <submittedName>
        <fullName evidence="1">Uncharacterized protein</fullName>
    </submittedName>
</protein>
<dbReference type="AlphaFoldDB" id="A0A9Q3H574"/>
<sequence length="118" mass="13520">MNDTFDYANQKWDKSHKVQEFSLGELVLVSTLNFGNIKGPKKLKYSHVRPFVIVSLHGTNPAQVELSGKLDNKHPTFPVNLIKTYQPAEKELFSLRNPNPLTVPPVVWYSIPEWPSFK</sequence>
<dbReference type="Proteomes" id="UP000765509">
    <property type="component" value="Unassembled WGS sequence"/>
</dbReference>
<comment type="caution">
    <text evidence="1">The sequence shown here is derived from an EMBL/GenBank/DDBJ whole genome shotgun (WGS) entry which is preliminary data.</text>
</comment>
<keyword evidence="2" id="KW-1185">Reference proteome</keyword>
<accession>A0A9Q3H574</accession>
<dbReference type="OrthoDB" id="115435at2759"/>
<gene>
    <name evidence="1" type="ORF">O181_032083</name>
</gene>
<dbReference type="EMBL" id="AVOT02011553">
    <property type="protein sequence ID" value="MBW0492368.1"/>
    <property type="molecule type" value="Genomic_DNA"/>
</dbReference>
<name>A0A9Q3H574_9BASI</name>
<reference evidence="1" key="1">
    <citation type="submission" date="2021-03" db="EMBL/GenBank/DDBJ databases">
        <title>Draft genome sequence of rust myrtle Austropuccinia psidii MF-1, a brazilian biotype.</title>
        <authorList>
            <person name="Quecine M.C."/>
            <person name="Pachon D.M.R."/>
            <person name="Bonatelli M.L."/>
            <person name="Correr F.H."/>
            <person name="Franceschini L.M."/>
            <person name="Leite T.F."/>
            <person name="Margarido G.R.A."/>
            <person name="Almeida C.A."/>
            <person name="Ferrarezi J.A."/>
            <person name="Labate C.A."/>
        </authorList>
    </citation>
    <scope>NUCLEOTIDE SEQUENCE</scope>
    <source>
        <strain evidence="1">MF-1</strain>
    </source>
</reference>
<proteinExistence type="predicted"/>
<evidence type="ECO:0000313" key="2">
    <source>
        <dbReference type="Proteomes" id="UP000765509"/>
    </source>
</evidence>